<dbReference type="AlphaFoldDB" id="A0A9W3CFX1"/>
<name>A0A9W3CFX1_RAPSA</name>
<proteinExistence type="predicted"/>
<dbReference type="RefSeq" id="XP_056850217.1">
    <property type="nucleotide sequence ID" value="XM_056994237.1"/>
</dbReference>
<dbReference type="Proteomes" id="UP000504610">
    <property type="component" value="Chromosome 9"/>
</dbReference>
<evidence type="ECO:0000313" key="1">
    <source>
        <dbReference type="Proteomes" id="UP000504610"/>
    </source>
</evidence>
<sequence length="711" mass="82212">MAGDQKGKLTKKERLLLEQENQILEEWLQVLKDMEKQPKRTRRARLSFEAKNQEAVTTVSELKVAEPDSATSFQEAQTETSLVKGEFEKGQEFSLFLSQSEFNFNNSFDELTCLEPVQPSRIVSVSQVAKEDSAEKEPEQATQGEELEQLNILQSETSPESLSYDLQEQCKKINMVVSVPEMFVKVSTEDIKRFGLDKIKDFCVSKPGFDNMSKSFKELKPENLFDQKRFQTDNNHLSGHVLSLDHFMKHSKSFDHYEKVFEPDLKQSDFCFKPCDLFARTEDKSFVENFPRHDLITDNFLASTCLLKEPRKFHEPKLHQSDIRFDFVKSAKFSEFEIDCLCAENDFKRVGLFFEDILVYNTFFDKPATQLKLEFIDSECVNLFLTNIWVCNILFDKLNRWRNHTVLCFGDIFVYNTFFDMIIHLTCPKEAEKGTGEKRGYKYQSIKDESLAKLEMQQEIFESCLAARFDIGAVRGSYLNNHKELFNKLDCYGNLTHEGLTSNWNHDQIFSEPCADYKEAWKQSRRKNKREEDNRFKPPDLNKNQHVPGFILIKEAPPDESYKPEPSRNKFGIRLLLFDKLLCANLFCFIASGVRRANWISVSSISESNSNNAYLRGLQGKCNLISNFYVADLVPFIAGKADLRSNLFEEGGDDMIMESTKEWKHEPEPEELVAEDATLKNAWKQEEYIGLGRSLIIQDTLTTLQATPPSS</sequence>
<evidence type="ECO:0000313" key="2">
    <source>
        <dbReference type="RefSeq" id="XP_056850217.1"/>
    </source>
</evidence>
<dbReference type="OrthoDB" id="1111250at2759"/>
<dbReference type="GeneID" id="130499815"/>
<accession>A0A9W3CFX1</accession>
<protein>
    <submittedName>
        <fullName evidence="2 3">Uncharacterized protein LOC130499815</fullName>
    </submittedName>
</protein>
<evidence type="ECO:0000313" key="3">
    <source>
        <dbReference type="RefSeq" id="XP_056850218.1"/>
    </source>
</evidence>
<dbReference type="KEGG" id="rsz:130499815"/>
<keyword evidence="1" id="KW-1185">Reference proteome</keyword>
<dbReference type="RefSeq" id="XP_056850218.1">
    <property type="nucleotide sequence ID" value="XM_056994238.1"/>
</dbReference>
<organism evidence="1 3">
    <name type="scientific">Raphanus sativus</name>
    <name type="common">Radish</name>
    <name type="synonym">Raphanus raphanistrum var. sativus</name>
    <dbReference type="NCBI Taxonomy" id="3726"/>
    <lineage>
        <taxon>Eukaryota</taxon>
        <taxon>Viridiplantae</taxon>
        <taxon>Streptophyta</taxon>
        <taxon>Embryophyta</taxon>
        <taxon>Tracheophyta</taxon>
        <taxon>Spermatophyta</taxon>
        <taxon>Magnoliopsida</taxon>
        <taxon>eudicotyledons</taxon>
        <taxon>Gunneridae</taxon>
        <taxon>Pentapetalae</taxon>
        <taxon>rosids</taxon>
        <taxon>malvids</taxon>
        <taxon>Brassicales</taxon>
        <taxon>Brassicaceae</taxon>
        <taxon>Brassiceae</taxon>
        <taxon>Raphanus</taxon>
    </lineage>
</organism>
<reference evidence="1" key="1">
    <citation type="journal article" date="2019" name="Database">
        <title>The radish genome database (RadishGD): an integrated information resource for radish genomics.</title>
        <authorList>
            <person name="Yu H.J."/>
            <person name="Baek S."/>
            <person name="Lee Y.J."/>
            <person name="Cho A."/>
            <person name="Mun J.H."/>
        </authorList>
    </citation>
    <scope>NUCLEOTIDE SEQUENCE [LARGE SCALE GENOMIC DNA]</scope>
    <source>
        <strain evidence="1">cv. WK10039</strain>
    </source>
</reference>
<gene>
    <name evidence="2 3" type="primary">LOC130499815</name>
</gene>
<reference evidence="2 3" key="2">
    <citation type="submission" date="2025-04" db="UniProtKB">
        <authorList>
            <consortium name="RefSeq"/>
        </authorList>
    </citation>
    <scope>IDENTIFICATION</scope>
    <source>
        <tissue evidence="2 3">Leaf</tissue>
    </source>
</reference>